<gene>
    <name evidence="1" type="ORF">SAMN05892877_103402</name>
</gene>
<dbReference type="OrthoDB" id="8452161at2"/>
<sequence length="99" mass="11134">MHQSAIIKLFVTSVVPSKSNPYKYIQFPFEASGRTLDEVHEALAEDGCIKGWRIWTEDTPDGEKVATRRVPMVVGLNGIAFVAPCHFDYKWIEEVGHNG</sequence>
<protein>
    <submittedName>
        <fullName evidence="1">Uncharacterized protein</fullName>
    </submittedName>
</protein>
<evidence type="ECO:0000313" key="1">
    <source>
        <dbReference type="EMBL" id="SOC37058.1"/>
    </source>
</evidence>
<proteinExistence type="predicted"/>
<keyword evidence="2" id="KW-1185">Reference proteome</keyword>
<evidence type="ECO:0000313" key="2">
    <source>
        <dbReference type="Proteomes" id="UP000219167"/>
    </source>
</evidence>
<dbReference type="EMBL" id="OBQD01000003">
    <property type="protein sequence ID" value="SOC37058.1"/>
    <property type="molecule type" value="Genomic_DNA"/>
</dbReference>
<reference evidence="1 2" key="1">
    <citation type="submission" date="2017-08" db="EMBL/GenBank/DDBJ databases">
        <authorList>
            <person name="de Groot N.N."/>
        </authorList>
    </citation>
    <scope>NUCLEOTIDE SEQUENCE [LARGE SCALE GENOMIC DNA]</scope>
    <source>
        <strain evidence="1 2">JC85</strain>
    </source>
</reference>
<organism evidence="1 2">
    <name type="scientific">Rhizobium subbaraonis</name>
    <dbReference type="NCBI Taxonomy" id="908946"/>
    <lineage>
        <taxon>Bacteria</taxon>
        <taxon>Pseudomonadati</taxon>
        <taxon>Pseudomonadota</taxon>
        <taxon>Alphaproteobacteria</taxon>
        <taxon>Hyphomicrobiales</taxon>
        <taxon>Rhizobiaceae</taxon>
        <taxon>Rhizobium/Agrobacterium group</taxon>
        <taxon>Rhizobium</taxon>
    </lineage>
</organism>
<dbReference type="RefSeq" id="WP_097137439.1">
    <property type="nucleotide sequence ID" value="NZ_OBQD01000003.1"/>
</dbReference>
<dbReference type="Proteomes" id="UP000219167">
    <property type="component" value="Unassembled WGS sequence"/>
</dbReference>
<accession>A0A285U6N7</accession>
<dbReference type="AlphaFoldDB" id="A0A285U6N7"/>
<name>A0A285U6N7_9HYPH</name>